<evidence type="ECO:0000259" key="3">
    <source>
        <dbReference type="PROSITE" id="PS51253"/>
    </source>
</evidence>
<evidence type="ECO:0000313" key="5">
    <source>
        <dbReference type="Proteomes" id="UP000887013"/>
    </source>
</evidence>
<dbReference type="Pfam" id="PF03221">
    <property type="entry name" value="HTH_Tnp_Tc5"/>
    <property type="match status" value="1"/>
</dbReference>
<feature type="domain" description="HTH CENPB-type" evidence="3">
    <location>
        <begin position="1"/>
        <end position="60"/>
    </location>
</feature>
<evidence type="ECO:0000256" key="2">
    <source>
        <dbReference type="ARBA" id="ARBA00023125"/>
    </source>
</evidence>
<dbReference type="EMBL" id="BMAW01043062">
    <property type="protein sequence ID" value="GFS37331.1"/>
    <property type="molecule type" value="Genomic_DNA"/>
</dbReference>
<dbReference type="PROSITE" id="PS51253">
    <property type="entry name" value="HTH_CENPB"/>
    <property type="match status" value="1"/>
</dbReference>
<dbReference type="Gene3D" id="1.10.10.60">
    <property type="entry name" value="Homeodomain-like"/>
    <property type="match status" value="1"/>
</dbReference>
<comment type="caution">
    <text evidence="4">The sequence shown here is derived from an EMBL/GenBank/DDBJ whole genome shotgun (WGS) entry which is preliminary data.</text>
</comment>
<evidence type="ECO:0000256" key="1">
    <source>
        <dbReference type="ARBA" id="ARBA00004123"/>
    </source>
</evidence>
<reference evidence="4" key="1">
    <citation type="submission" date="2020-08" db="EMBL/GenBank/DDBJ databases">
        <title>Multicomponent nature underlies the extraordinary mechanical properties of spider dragline silk.</title>
        <authorList>
            <person name="Kono N."/>
            <person name="Nakamura H."/>
            <person name="Mori M."/>
            <person name="Yoshida Y."/>
            <person name="Ohtoshi R."/>
            <person name="Malay A.D."/>
            <person name="Moran D.A.P."/>
            <person name="Tomita M."/>
            <person name="Numata K."/>
            <person name="Arakawa K."/>
        </authorList>
    </citation>
    <scope>NUCLEOTIDE SEQUENCE</scope>
</reference>
<accession>A0A8X6ICG1</accession>
<dbReference type="AlphaFoldDB" id="A0A8X6ICG1"/>
<proteinExistence type="predicted"/>
<dbReference type="InterPro" id="IPR009057">
    <property type="entry name" value="Homeodomain-like_sf"/>
</dbReference>
<protein>
    <recommendedName>
        <fullName evidence="3">HTH CENPB-type domain-containing protein</fullName>
    </recommendedName>
</protein>
<evidence type="ECO:0000313" key="4">
    <source>
        <dbReference type="EMBL" id="GFS37331.1"/>
    </source>
</evidence>
<dbReference type="InterPro" id="IPR006600">
    <property type="entry name" value="HTH_CenpB_DNA-bd_dom"/>
</dbReference>
<dbReference type="Proteomes" id="UP000887013">
    <property type="component" value="Unassembled WGS sequence"/>
</dbReference>
<gene>
    <name evidence="4" type="ORF">NPIL_415461</name>
</gene>
<organism evidence="4 5">
    <name type="scientific">Nephila pilipes</name>
    <name type="common">Giant wood spider</name>
    <name type="synonym">Nephila maculata</name>
    <dbReference type="NCBI Taxonomy" id="299642"/>
    <lineage>
        <taxon>Eukaryota</taxon>
        <taxon>Metazoa</taxon>
        <taxon>Ecdysozoa</taxon>
        <taxon>Arthropoda</taxon>
        <taxon>Chelicerata</taxon>
        <taxon>Arachnida</taxon>
        <taxon>Araneae</taxon>
        <taxon>Araneomorphae</taxon>
        <taxon>Entelegynae</taxon>
        <taxon>Araneoidea</taxon>
        <taxon>Nephilidae</taxon>
        <taxon>Nephila</taxon>
    </lineage>
</organism>
<dbReference type="GO" id="GO:0005634">
    <property type="term" value="C:nucleus"/>
    <property type="evidence" value="ECO:0007669"/>
    <property type="project" value="UniProtKB-SubCell"/>
</dbReference>
<dbReference type="GO" id="GO:0003677">
    <property type="term" value="F:DNA binding"/>
    <property type="evidence" value="ECO:0007669"/>
    <property type="project" value="UniProtKB-KW"/>
</dbReference>
<keyword evidence="2" id="KW-0238">DNA-binding</keyword>
<comment type="subcellular location">
    <subcellularLocation>
        <location evidence="1">Nucleus</location>
    </subcellularLocation>
</comment>
<sequence>MSTYCELEGVLFAWYEKARASYILEKKAIKIVASNGMDTFSASNGWISRFKIHLGLIFRKCFGGSATVLNADGIEMRFEKFPKSLQG</sequence>
<dbReference type="OrthoDB" id="6430249at2759"/>
<dbReference type="SUPFAM" id="SSF46689">
    <property type="entry name" value="Homeodomain-like"/>
    <property type="match status" value="1"/>
</dbReference>
<name>A0A8X6ICG1_NEPPI</name>
<keyword evidence="5" id="KW-1185">Reference proteome</keyword>